<keyword evidence="2 8" id="KW-0479">Metal-binding</keyword>
<dbReference type="Pfam" id="PF00694">
    <property type="entry name" value="Aconitase_C"/>
    <property type="match status" value="1"/>
</dbReference>
<name>A0ABQ8QRZ8_9AGAR</name>
<dbReference type="PANTHER" id="PTHR43160:SF2">
    <property type="entry name" value="HOMOCITRATE DEHYDRATASE, MITOCHONDRIAL"/>
    <property type="match status" value="1"/>
</dbReference>
<comment type="similarity">
    <text evidence="8">Belongs to the aconitase/IPM isomerase family.</text>
</comment>
<dbReference type="PRINTS" id="PR00415">
    <property type="entry name" value="ACONITASE"/>
</dbReference>
<evidence type="ECO:0000256" key="7">
    <source>
        <dbReference type="ARBA" id="ARBA00023239"/>
    </source>
</evidence>
<evidence type="ECO:0000259" key="11">
    <source>
        <dbReference type="Pfam" id="PF00694"/>
    </source>
</evidence>
<feature type="domain" description="Aconitase A/isopropylmalate dehydratase small subunit swivel" evidence="11">
    <location>
        <begin position="581"/>
        <end position="713"/>
    </location>
</feature>
<comment type="subcellular location">
    <subcellularLocation>
        <location evidence="1 8">Mitochondrion</location>
    </subcellularLocation>
</comment>
<dbReference type="InterPro" id="IPR000573">
    <property type="entry name" value="AconitaseA/IPMdHydase_ssu_swvl"/>
</dbReference>
<evidence type="ECO:0000256" key="6">
    <source>
        <dbReference type="ARBA" id="ARBA00023128"/>
    </source>
</evidence>
<evidence type="ECO:0000256" key="8">
    <source>
        <dbReference type="RuleBase" id="RU362107"/>
    </source>
</evidence>
<evidence type="ECO:0000256" key="2">
    <source>
        <dbReference type="ARBA" id="ARBA00022723"/>
    </source>
</evidence>
<evidence type="ECO:0000256" key="9">
    <source>
        <dbReference type="SAM" id="MobiDB-lite"/>
    </source>
</evidence>
<dbReference type="PROSITE" id="PS01244">
    <property type="entry name" value="ACONITASE_2"/>
    <property type="match status" value="1"/>
</dbReference>
<dbReference type="InterPro" id="IPR006248">
    <property type="entry name" value="Aconitase_mito-like"/>
</dbReference>
<keyword evidence="6 8" id="KW-0496">Mitochondrion</keyword>
<keyword evidence="7 8" id="KW-0456">Lyase</keyword>
<dbReference type="EMBL" id="MU790511">
    <property type="protein sequence ID" value="KAJ4001319.1"/>
    <property type="molecule type" value="Genomic_DNA"/>
</dbReference>
<reference evidence="12" key="1">
    <citation type="submission" date="2022-08" db="EMBL/GenBank/DDBJ databases">
        <authorList>
            <consortium name="DOE Joint Genome Institute"/>
            <person name="Min B."/>
            <person name="Riley R."/>
            <person name="Sierra-Patev S."/>
            <person name="Naranjo-Ortiz M."/>
            <person name="Looney B."/>
            <person name="Konkel Z."/>
            <person name="Slot J.C."/>
            <person name="Sakamoto Y."/>
            <person name="Steenwyk J.L."/>
            <person name="Rokas A."/>
            <person name="Carro J."/>
            <person name="Camarero S."/>
            <person name="Ferreira P."/>
            <person name="Molpeceres G."/>
            <person name="Ruiz-Duenas F.J."/>
            <person name="Serrano A."/>
            <person name="Henrissat B."/>
            <person name="Drula E."/>
            <person name="Hughes K.W."/>
            <person name="Mata J.L."/>
            <person name="Ishikawa N.K."/>
            <person name="Vargas-Isla R."/>
            <person name="Ushijima S."/>
            <person name="Smith C.A."/>
            <person name="Ahrendt S."/>
            <person name="Andreopoulos W."/>
            <person name="He G."/>
            <person name="Labutti K."/>
            <person name="Lipzen A."/>
            <person name="Ng V."/>
            <person name="Sandor L."/>
            <person name="Barry K."/>
            <person name="Martinez A.T."/>
            <person name="Xiao Y."/>
            <person name="Gibbons J.G."/>
            <person name="Terashima K."/>
            <person name="Hibbett D.S."/>
            <person name="Grigoriev I.V."/>
        </authorList>
    </citation>
    <scope>NUCLEOTIDE SEQUENCE</scope>
    <source>
        <strain evidence="12">TFB10827</strain>
    </source>
</reference>
<dbReference type="InterPro" id="IPR015928">
    <property type="entry name" value="Aconitase/3IPM_dehydase_swvl"/>
</dbReference>
<dbReference type="InterPro" id="IPR001030">
    <property type="entry name" value="Acoase/IPM_deHydtase_lsu_aba"/>
</dbReference>
<protein>
    <recommendedName>
        <fullName evidence="8">Aconitate hydratase, mitochondrial</fullName>
        <shortName evidence="8">Aconitase</shortName>
        <ecNumber evidence="8">4.2.1.-</ecNumber>
    </recommendedName>
</protein>
<dbReference type="Gene3D" id="3.20.19.10">
    <property type="entry name" value="Aconitase, domain 4"/>
    <property type="match status" value="1"/>
</dbReference>
<accession>A0ABQ8QRZ8</accession>
<keyword evidence="13" id="KW-1185">Reference proteome</keyword>
<feature type="region of interest" description="Disordered" evidence="9">
    <location>
        <begin position="519"/>
        <end position="545"/>
    </location>
</feature>
<gene>
    <name evidence="12" type="ORF">F5050DRAFT_1815748</name>
</gene>
<proteinExistence type="inferred from homology"/>
<dbReference type="Gene3D" id="3.40.1060.10">
    <property type="entry name" value="Aconitase, Domain 2"/>
    <property type="match status" value="1"/>
</dbReference>
<dbReference type="Pfam" id="PF00330">
    <property type="entry name" value="Aconitase"/>
    <property type="match status" value="1"/>
</dbReference>
<feature type="domain" description="Aconitase/3-isopropylmalate dehydratase large subunit alpha/beta/alpha" evidence="10">
    <location>
        <begin position="55"/>
        <end position="496"/>
    </location>
</feature>
<dbReference type="EC" id="4.2.1.-" evidence="8"/>
<keyword evidence="4 8" id="KW-0408">Iron</keyword>
<evidence type="ECO:0000313" key="13">
    <source>
        <dbReference type="Proteomes" id="UP001163828"/>
    </source>
</evidence>
<dbReference type="Proteomes" id="UP001163828">
    <property type="component" value="Unassembled WGS sequence"/>
</dbReference>
<dbReference type="PANTHER" id="PTHR43160">
    <property type="entry name" value="ACONITATE HYDRATASE B"/>
    <property type="match status" value="1"/>
</dbReference>
<feature type="compositionally biased region" description="Polar residues" evidence="9">
    <location>
        <begin position="520"/>
        <end position="537"/>
    </location>
</feature>
<keyword evidence="5 8" id="KW-0411">Iron-sulfur</keyword>
<dbReference type="InterPro" id="IPR036008">
    <property type="entry name" value="Aconitase_4Fe-4S_dom"/>
</dbReference>
<dbReference type="InterPro" id="IPR015932">
    <property type="entry name" value="Aconitase_dom2"/>
</dbReference>
<evidence type="ECO:0000256" key="3">
    <source>
        <dbReference type="ARBA" id="ARBA00022946"/>
    </source>
</evidence>
<evidence type="ECO:0000256" key="1">
    <source>
        <dbReference type="ARBA" id="ARBA00004173"/>
    </source>
</evidence>
<keyword evidence="3 8" id="KW-0809">Transit peptide</keyword>
<dbReference type="SUPFAM" id="SSF52016">
    <property type="entry name" value="LeuD/IlvD-like"/>
    <property type="match status" value="1"/>
</dbReference>
<comment type="cofactor">
    <cofactor evidence="8">
        <name>[4Fe-4S] cluster</name>
        <dbReference type="ChEBI" id="CHEBI:49883"/>
    </cofactor>
    <text evidence="8">Binds 1 [4Fe-4S] cluster per subunit.</text>
</comment>
<evidence type="ECO:0000259" key="10">
    <source>
        <dbReference type="Pfam" id="PF00330"/>
    </source>
</evidence>
<comment type="caution">
    <text evidence="12">The sequence shown here is derived from an EMBL/GenBank/DDBJ whole genome shotgun (WGS) entry which is preliminary data.</text>
</comment>
<sequence length="785" mass="85194">MVRPAIRDVAWTRSFATHASTIPRNYASITPPYPTLIRNLEQVRDVLKRPLTLAEKVLYSHLHDPDKGLGNGGRIRGEAYLQLKPERVAMQDASAQMALLQFMSAGLTRCAVPTSIHCDHLIQASEGAKADLERSIVSNQEVFEFLESAARKYGIEFWRPGSGIIHQIVLENYAAPGMLMLGTDSHTPNAGGLGMLAIGVGGADAVDAMTGTPWELKAPQIVGVHLTGNLSGWATTKDLILHLAGKLTVRGGTGRIIEYFGPGVHSQSCTGLATIANMGAEVGATTSTFPYTSNMQSYLRSTGRGPVARAADEAAAQGFLSADEGAEYDEVIEINLSDLEPTINGPFTPDLATPLSKFGAFVTEQGWKDELSAGLIGSCTNSSYEDMTRVADLARQAKAVGLTTKIPFLCTPGSEQIRATMERDNVTSTLEDVGAVVLANACGPCIGQWKREDKKGEENAILTSFNRNFKSRNDGNRYTMNFLASPTIVTAMAFSGSLSFNPMTDSLTLESGKPFKFSPPSGQDLPSTGFTPGNTSFYPVPTPEPQPDTEIIIKKNSQRLELLEPFTSPFSHGNLELPPLKILMRVRGKCTTDHISAAGPWLKYKGHLTNISENLLITAVNDEGGDVNVAFDHEASGDATKTDTIPNVAKRLKARNQPWALVVDDNYGEGSAREHAALQPRFYGCNLIIARSFARIHETNLKKQGVLPLWFADKVDYSRISSGDVVETVGLADLLEGRPDAIIRLKVTNREGEIFEIPTKHTMSMDQIKWLRAGSALNYIRSQIQ</sequence>
<dbReference type="NCBIfam" id="NF005558">
    <property type="entry name" value="PRK07229.1"/>
    <property type="match status" value="1"/>
</dbReference>
<dbReference type="SUPFAM" id="SSF53732">
    <property type="entry name" value="Aconitase iron-sulfur domain"/>
    <property type="match status" value="1"/>
</dbReference>
<evidence type="ECO:0000256" key="4">
    <source>
        <dbReference type="ARBA" id="ARBA00023004"/>
    </source>
</evidence>
<dbReference type="NCBIfam" id="TIGR01340">
    <property type="entry name" value="aconitase_mito"/>
    <property type="match status" value="1"/>
</dbReference>
<dbReference type="Gene3D" id="3.30.499.10">
    <property type="entry name" value="Aconitase, domain 3"/>
    <property type="match status" value="2"/>
</dbReference>
<evidence type="ECO:0000313" key="12">
    <source>
        <dbReference type="EMBL" id="KAJ4001319.1"/>
    </source>
</evidence>
<dbReference type="InterPro" id="IPR018136">
    <property type="entry name" value="Aconitase_4Fe-4S_BS"/>
</dbReference>
<dbReference type="InterPro" id="IPR015931">
    <property type="entry name" value="Acnase/IPM_dHydase_lsu_aba_1/3"/>
</dbReference>
<organism evidence="12 13">
    <name type="scientific">Lentinula boryana</name>
    <dbReference type="NCBI Taxonomy" id="40481"/>
    <lineage>
        <taxon>Eukaryota</taxon>
        <taxon>Fungi</taxon>
        <taxon>Dikarya</taxon>
        <taxon>Basidiomycota</taxon>
        <taxon>Agaricomycotina</taxon>
        <taxon>Agaricomycetes</taxon>
        <taxon>Agaricomycetidae</taxon>
        <taxon>Agaricales</taxon>
        <taxon>Marasmiineae</taxon>
        <taxon>Omphalotaceae</taxon>
        <taxon>Lentinula</taxon>
    </lineage>
</organism>
<dbReference type="InterPro" id="IPR050926">
    <property type="entry name" value="Aconitase/IPM_isomerase"/>
</dbReference>
<evidence type="ECO:0000256" key="5">
    <source>
        <dbReference type="ARBA" id="ARBA00023014"/>
    </source>
</evidence>